<proteinExistence type="predicted"/>
<name>A0A1I1GHY6_9SPHI</name>
<dbReference type="Proteomes" id="UP000199577">
    <property type="component" value="Unassembled WGS sequence"/>
</dbReference>
<dbReference type="EMBL" id="FOLL01000004">
    <property type="protein sequence ID" value="SFC11045.1"/>
    <property type="molecule type" value="Genomic_DNA"/>
</dbReference>
<accession>A0A1I1GHY6</accession>
<keyword evidence="2" id="KW-1185">Reference proteome</keyword>
<sequence>MKKDLPENIVRDIFIAVVLESESPAGKVWNVYLINDKTVTINNVMVSSKGYGVKDEKEVKTSVLRHFIGDIDPHDYARIEAIDEQVFGLTNEYWLSYYIDGTIYDKKYIFLPESIIDENLVKVPVLNKPGVLIGGNK</sequence>
<dbReference type="OrthoDB" id="953239at2"/>
<evidence type="ECO:0000313" key="1">
    <source>
        <dbReference type="EMBL" id="SFC11045.1"/>
    </source>
</evidence>
<evidence type="ECO:0000313" key="2">
    <source>
        <dbReference type="Proteomes" id="UP000199577"/>
    </source>
</evidence>
<organism evidence="1 2">
    <name type="scientific">Parapedobacter composti</name>
    <dbReference type="NCBI Taxonomy" id="623281"/>
    <lineage>
        <taxon>Bacteria</taxon>
        <taxon>Pseudomonadati</taxon>
        <taxon>Bacteroidota</taxon>
        <taxon>Sphingobacteriia</taxon>
        <taxon>Sphingobacteriales</taxon>
        <taxon>Sphingobacteriaceae</taxon>
        <taxon>Parapedobacter</taxon>
    </lineage>
</organism>
<dbReference type="AlphaFoldDB" id="A0A1I1GHY6"/>
<protein>
    <submittedName>
        <fullName evidence="1">Uncharacterized protein</fullName>
    </submittedName>
</protein>
<dbReference type="STRING" id="623281.SAMN05421747_104208"/>
<reference evidence="1 2" key="1">
    <citation type="submission" date="2016-10" db="EMBL/GenBank/DDBJ databases">
        <authorList>
            <person name="de Groot N.N."/>
        </authorList>
    </citation>
    <scope>NUCLEOTIDE SEQUENCE [LARGE SCALE GENOMIC DNA]</scope>
    <source>
        <strain evidence="1 2">DSM 22900</strain>
    </source>
</reference>
<gene>
    <name evidence="1" type="ORF">SAMN05421747_104208</name>
</gene>
<dbReference type="RefSeq" id="WP_090972642.1">
    <property type="nucleotide sequence ID" value="NZ_FOLL01000004.1"/>
</dbReference>